<evidence type="ECO:0000256" key="4">
    <source>
        <dbReference type="ARBA" id="ARBA00022801"/>
    </source>
</evidence>
<dbReference type="InterPro" id="IPR020084">
    <property type="entry name" value="NUDIX_hydrolase_CS"/>
</dbReference>
<reference evidence="8 9" key="2">
    <citation type="journal article" date="2012" name="Stand. Genomic Sci.">
        <title>Complete genome sequence of the orange-red pigmented, radioresistant Deinococcus proteolyticus type strain (MRP(T)).</title>
        <authorList>
            <person name="Copeland A."/>
            <person name="Zeytun A."/>
            <person name="Yassawong M."/>
            <person name="Nolan M."/>
            <person name="Lucas S."/>
            <person name="Hammon N."/>
            <person name="Deshpande S."/>
            <person name="Cheng J.F."/>
            <person name="Han C."/>
            <person name="Tapia R."/>
            <person name="Goodwin L.A."/>
            <person name="Pitluck S."/>
            <person name="Mavromatis K."/>
            <person name="Liolios K."/>
            <person name="Pagani I."/>
            <person name="Ivanova N."/>
            <person name="Mikhailova N."/>
            <person name="Pati A."/>
            <person name="Chen A."/>
            <person name="Palaniappan K."/>
            <person name="Land M."/>
            <person name="Hauser L."/>
            <person name="Jeffries C.D."/>
            <person name="Brambilla E.M."/>
            <person name="Rohde M."/>
            <person name="Sikorski J."/>
            <person name="Pukall R."/>
            <person name="Goker M."/>
            <person name="Detter J.C."/>
            <person name="Woyke T."/>
            <person name="Bristow J."/>
            <person name="Eisen J.A."/>
            <person name="Markowitz V."/>
            <person name="Hugenholtz P."/>
            <person name="Kyrpides N.C."/>
            <person name="Klenk H.P."/>
            <person name="Lapidus A."/>
        </authorList>
    </citation>
    <scope>NUCLEOTIDE SEQUENCE [LARGE SCALE GENOMIC DNA]</scope>
    <source>
        <strain evidence="9">ATCC 35074 / DSM 20540 / JCM 6276 / NBRC 101906 / NCIMB 13154 / VKM Ac-1939 / CCM 2703 / MRP</strain>
    </source>
</reference>
<dbReference type="InterPro" id="IPR015797">
    <property type="entry name" value="NUDIX_hydrolase-like_dom_sf"/>
</dbReference>
<dbReference type="SUPFAM" id="SSF55811">
    <property type="entry name" value="Nudix"/>
    <property type="match status" value="1"/>
</dbReference>
<evidence type="ECO:0000256" key="1">
    <source>
        <dbReference type="ARBA" id="ARBA00001936"/>
    </source>
</evidence>
<dbReference type="CDD" id="cd03426">
    <property type="entry name" value="NUDIX_CoAse_Nudt7"/>
    <property type="match status" value="1"/>
</dbReference>
<feature type="domain" description="Nudix hydrolase" evidence="7">
    <location>
        <begin position="43"/>
        <end position="181"/>
    </location>
</feature>
<dbReference type="KEGG" id="dpt:Deipr_0858"/>
<dbReference type="STRING" id="693977.Deipr_0858"/>
<evidence type="ECO:0000313" key="9">
    <source>
        <dbReference type="Proteomes" id="UP000007718"/>
    </source>
</evidence>
<evidence type="ECO:0000256" key="5">
    <source>
        <dbReference type="ARBA" id="ARBA00022842"/>
    </source>
</evidence>
<keyword evidence="4 8" id="KW-0378">Hydrolase</keyword>
<evidence type="ECO:0000256" key="2">
    <source>
        <dbReference type="ARBA" id="ARBA00001946"/>
    </source>
</evidence>
<dbReference type="EMBL" id="CP002536">
    <property type="protein sequence ID" value="ADY26014.1"/>
    <property type="molecule type" value="Genomic_DNA"/>
</dbReference>
<dbReference type="RefSeq" id="WP_013614623.1">
    <property type="nucleotide sequence ID" value="NC_015161.1"/>
</dbReference>
<dbReference type="Proteomes" id="UP000007718">
    <property type="component" value="Chromosome"/>
</dbReference>
<gene>
    <name evidence="8" type="ordered locus">Deipr_0858</name>
</gene>
<name>F0RMG4_DEIPM</name>
<sequence length="205" mass="22273">MTEPASGPVADPLDESLRYDPASDPWASWAAGRTRQALRLPDFRRAAVLAALSLEPRPRLLLTVRSADLPTHQGQVAFAGGKLEAGETPTQAALREAWEEVGLPPGNVKVLGELDDVFTPLGFHVTPVLARFQPPAAWTLSGEVDRLLLCTLDELRGTAAPPSTRRLPDGREYAMYEYFPQGVRVWGMTARILHDLLEAGVSGGR</sequence>
<comment type="cofactor">
    <cofactor evidence="1">
        <name>Mn(2+)</name>
        <dbReference type="ChEBI" id="CHEBI:29035"/>
    </cofactor>
</comment>
<reference evidence="9" key="1">
    <citation type="submission" date="2011-02" db="EMBL/GenBank/DDBJ databases">
        <title>The complete sequence of chromosome of Deinococcus proteolyticus DSM 20540.</title>
        <authorList>
            <consortium name="US DOE Joint Genome Institute (JGI-PGF)"/>
            <person name="Lucas S."/>
            <person name="Copeland A."/>
            <person name="Lapidus A."/>
            <person name="Bruce D."/>
            <person name="Goodwin L."/>
            <person name="Pitluck S."/>
            <person name="Kyrpides N."/>
            <person name="Mavromatis K."/>
            <person name="Pagani I."/>
            <person name="Ivanova N."/>
            <person name="Ovchinnikova G."/>
            <person name="Zeytun A."/>
            <person name="Detter J.C."/>
            <person name="Han C."/>
            <person name="Land M."/>
            <person name="Hauser L."/>
            <person name="Markowitz V."/>
            <person name="Cheng J.-F."/>
            <person name="Hugenholtz P."/>
            <person name="Woyke T."/>
            <person name="Wu D."/>
            <person name="Pukall R."/>
            <person name="Steenblock K."/>
            <person name="Brambilla E."/>
            <person name="Klenk H.-P."/>
            <person name="Eisen J.A."/>
        </authorList>
    </citation>
    <scope>NUCLEOTIDE SEQUENCE [LARGE SCALE GENOMIC DNA]</scope>
    <source>
        <strain evidence="9">ATCC 35074 / DSM 20540 / JCM 6276 / NBRC 101906 / NCIMB 13154 / VKM Ac-1939 / CCM 2703 / MRP</strain>
    </source>
</reference>
<dbReference type="PANTHER" id="PTHR12992:SF11">
    <property type="entry name" value="MITOCHONDRIAL COENZYME A DIPHOSPHATASE NUDT8"/>
    <property type="match status" value="1"/>
</dbReference>
<comment type="cofactor">
    <cofactor evidence="2">
        <name>Mg(2+)</name>
        <dbReference type="ChEBI" id="CHEBI:18420"/>
    </cofactor>
</comment>
<dbReference type="HOGENOM" id="CLU_040940_5_1_0"/>
<dbReference type="OrthoDB" id="9802805at2"/>
<dbReference type="GO" id="GO:0046872">
    <property type="term" value="F:metal ion binding"/>
    <property type="evidence" value="ECO:0007669"/>
    <property type="project" value="UniProtKB-KW"/>
</dbReference>
<protein>
    <submittedName>
        <fullName evidence="8">NUDIX hydrolase</fullName>
    </submittedName>
</protein>
<accession>F0RMG4</accession>
<dbReference type="PROSITE" id="PS00893">
    <property type="entry name" value="NUDIX_BOX"/>
    <property type="match status" value="1"/>
</dbReference>
<evidence type="ECO:0000256" key="3">
    <source>
        <dbReference type="ARBA" id="ARBA00022723"/>
    </source>
</evidence>
<proteinExistence type="predicted"/>
<dbReference type="AlphaFoldDB" id="F0RMG4"/>
<evidence type="ECO:0000256" key="6">
    <source>
        <dbReference type="ARBA" id="ARBA00023211"/>
    </source>
</evidence>
<organism evidence="8 9">
    <name type="scientific">Deinococcus proteolyticus (strain ATCC 35074 / DSM 20540 / JCM 6276 / NBRC 101906 / NCIMB 13154 / VKM Ac-1939 / CCM 2703 / MRP)</name>
    <dbReference type="NCBI Taxonomy" id="693977"/>
    <lineage>
        <taxon>Bacteria</taxon>
        <taxon>Thermotogati</taxon>
        <taxon>Deinococcota</taxon>
        <taxon>Deinococci</taxon>
        <taxon>Deinococcales</taxon>
        <taxon>Deinococcaceae</taxon>
        <taxon>Deinococcus</taxon>
    </lineage>
</organism>
<dbReference type="GO" id="GO:0010945">
    <property type="term" value="F:coenzyme A diphosphatase activity"/>
    <property type="evidence" value="ECO:0007669"/>
    <property type="project" value="InterPro"/>
</dbReference>
<dbReference type="PANTHER" id="PTHR12992">
    <property type="entry name" value="NUDIX HYDROLASE"/>
    <property type="match status" value="1"/>
</dbReference>
<keyword evidence="5" id="KW-0460">Magnesium</keyword>
<dbReference type="eggNOG" id="COG0494">
    <property type="taxonomic scope" value="Bacteria"/>
</dbReference>
<dbReference type="Pfam" id="PF00293">
    <property type="entry name" value="NUDIX"/>
    <property type="match status" value="1"/>
</dbReference>
<keyword evidence="9" id="KW-1185">Reference proteome</keyword>
<dbReference type="InterPro" id="IPR045121">
    <property type="entry name" value="CoAse"/>
</dbReference>
<evidence type="ECO:0000259" key="7">
    <source>
        <dbReference type="PROSITE" id="PS51462"/>
    </source>
</evidence>
<dbReference type="PROSITE" id="PS51462">
    <property type="entry name" value="NUDIX"/>
    <property type="match status" value="1"/>
</dbReference>
<dbReference type="InterPro" id="IPR000086">
    <property type="entry name" value="NUDIX_hydrolase_dom"/>
</dbReference>
<evidence type="ECO:0000313" key="8">
    <source>
        <dbReference type="EMBL" id="ADY26014.1"/>
    </source>
</evidence>
<keyword evidence="6" id="KW-0464">Manganese</keyword>
<keyword evidence="3" id="KW-0479">Metal-binding</keyword>
<dbReference type="Gene3D" id="3.90.79.10">
    <property type="entry name" value="Nucleoside Triphosphate Pyrophosphohydrolase"/>
    <property type="match status" value="1"/>
</dbReference>